<reference evidence="1 2" key="1">
    <citation type="journal article" date="2009" name="Nature">
        <title>Evolution of pathogenicity and sexual reproduction in eight Candida genomes.</title>
        <authorList>
            <person name="Butler G."/>
            <person name="Rasmussen M.D."/>
            <person name="Lin M.F."/>
            <person name="Santos M.A."/>
            <person name="Sakthikumar S."/>
            <person name="Munro C.A."/>
            <person name="Rheinbay E."/>
            <person name="Grabherr M."/>
            <person name="Forche A."/>
            <person name="Reedy J.L."/>
            <person name="Agrafioti I."/>
            <person name="Arnaud M.B."/>
            <person name="Bates S."/>
            <person name="Brown A.J."/>
            <person name="Brunke S."/>
            <person name="Costanzo M.C."/>
            <person name="Fitzpatrick D.A."/>
            <person name="de Groot P.W."/>
            <person name="Harris D."/>
            <person name="Hoyer L.L."/>
            <person name="Hube B."/>
            <person name="Klis F.M."/>
            <person name="Kodira C."/>
            <person name="Lennard N."/>
            <person name="Logue M.E."/>
            <person name="Martin R."/>
            <person name="Neiman A.M."/>
            <person name="Nikolaou E."/>
            <person name="Quail M.A."/>
            <person name="Quinn J."/>
            <person name="Santos M.C."/>
            <person name="Schmitzberger F.F."/>
            <person name="Sherlock G."/>
            <person name="Shah P."/>
            <person name="Silverstein K.A."/>
            <person name="Skrzypek M.S."/>
            <person name="Soll D."/>
            <person name="Staggs R."/>
            <person name="Stansfield I."/>
            <person name="Stumpf M.P."/>
            <person name="Sudbery P.E."/>
            <person name="Srikantha T."/>
            <person name="Zeng Q."/>
            <person name="Berman J."/>
            <person name="Berriman M."/>
            <person name="Heitman J."/>
            <person name="Gow N.A."/>
            <person name="Lorenz M.C."/>
            <person name="Birren B.W."/>
            <person name="Kellis M."/>
            <person name="Cuomo C.A."/>
        </authorList>
    </citation>
    <scope>NUCLEOTIDE SEQUENCE [LARGE SCALE GENOMIC DNA]</scope>
    <source>
        <strain evidence="2">ATCC 11503 / BCRC 21390 / CBS 2605 / JCM 1781 / NBRC 1676 / NRRL YB-4239</strain>
    </source>
</reference>
<gene>
    <name evidence="1" type="ORF">LELG_01073</name>
</gene>
<dbReference type="HOGENOM" id="CLU_068928_0_0_1"/>
<accession>A5DUN7</accession>
<sequence>MLNRSNPNLKPIHKRDSKLDLIDDTTLTSLPFPPPPPAKRHSLRNAQSLYMQRSCCLVKPNDSKSFVKSPLLLGKSSTLSWAENTKRNNHYSTDSISQTTNEEMQQEAREEYDEGYSFFDYSYDEADPIVFVEDYLSSLNANTGTTNSAATSTISASSENSNKCCSTSTSIATLNSRQIHRQISLAEFKSRKISNSTLQSQSQSQSQSRSQSQSSLYVHHNQSQGCTSSIYRNNFNNVPESFEDLEAIFGEIPGSELLKSCNLCDKPLYELSSIIQNAENMHLIELICGDCVYAYEEYLGEQAKQGYHKTDESEKLRERLLKVFLPLCARYNAQSWQCFQFNLITT</sequence>
<dbReference type="AlphaFoldDB" id="A5DUN7"/>
<dbReference type="EMBL" id="CH981524">
    <property type="protein sequence ID" value="EDK42895.1"/>
    <property type="molecule type" value="Genomic_DNA"/>
</dbReference>
<dbReference type="KEGG" id="lel:PVL30_001038"/>
<dbReference type="GeneID" id="5235801"/>
<keyword evidence="2" id="KW-1185">Reference proteome</keyword>
<evidence type="ECO:0000313" key="2">
    <source>
        <dbReference type="Proteomes" id="UP000001996"/>
    </source>
</evidence>
<dbReference type="VEuPathDB" id="FungiDB:LELG_01073"/>
<dbReference type="OrthoDB" id="4076003at2759"/>
<dbReference type="InParanoid" id="A5DUN7"/>
<dbReference type="OMA" id="RKCVICE"/>
<name>A5DUN7_LODEL</name>
<organism evidence="1 2">
    <name type="scientific">Lodderomyces elongisporus (strain ATCC 11503 / CBS 2605 / JCM 1781 / NBRC 1676 / NRRL YB-4239)</name>
    <name type="common">Yeast</name>
    <name type="synonym">Saccharomyces elongisporus</name>
    <dbReference type="NCBI Taxonomy" id="379508"/>
    <lineage>
        <taxon>Eukaryota</taxon>
        <taxon>Fungi</taxon>
        <taxon>Dikarya</taxon>
        <taxon>Ascomycota</taxon>
        <taxon>Saccharomycotina</taxon>
        <taxon>Pichiomycetes</taxon>
        <taxon>Debaryomycetaceae</taxon>
        <taxon>Candida/Lodderomyces clade</taxon>
        <taxon>Lodderomyces</taxon>
    </lineage>
</organism>
<evidence type="ECO:0000313" key="1">
    <source>
        <dbReference type="EMBL" id="EDK42895.1"/>
    </source>
</evidence>
<proteinExistence type="predicted"/>
<dbReference type="Proteomes" id="UP000001996">
    <property type="component" value="Unassembled WGS sequence"/>
</dbReference>
<protein>
    <submittedName>
        <fullName evidence="1">Uncharacterized protein</fullName>
    </submittedName>
</protein>
<dbReference type="eggNOG" id="ENOG502QW4R">
    <property type="taxonomic scope" value="Eukaryota"/>
</dbReference>